<dbReference type="InterPro" id="IPR015797">
    <property type="entry name" value="NUDIX_hydrolase-like_dom_sf"/>
</dbReference>
<reference evidence="4 5" key="1">
    <citation type="submission" date="2017-02" db="EMBL/GenBank/DDBJ databases">
        <title>The complete genomic sequence of a novel cold adapted crude oil-degrading bacterium Planococcus qaidamina Y42.</title>
        <authorList>
            <person name="Yang R."/>
        </authorList>
    </citation>
    <scope>NUCLEOTIDE SEQUENCE [LARGE SCALE GENOMIC DNA]</scope>
    <source>
        <strain evidence="4 5">Y42</strain>
    </source>
</reference>
<evidence type="ECO:0000313" key="4">
    <source>
        <dbReference type="EMBL" id="AQQ52231.1"/>
    </source>
</evidence>
<dbReference type="OrthoDB" id="9804563at2"/>
<dbReference type="SUPFAM" id="SSF55811">
    <property type="entry name" value="Nudix"/>
    <property type="match status" value="1"/>
</dbReference>
<dbReference type="AlphaFoldDB" id="A0A1Q2KVK9"/>
<proteinExistence type="predicted"/>
<accession>A0A1Q2KVK9</accession>
<sequence>MLKWTGAAELCLDGDGRVLMILQGAPEDDKKWSVPTAVTEDDDALEQAVKQEVKEVTGCEAQVTELVETKELAYPQAGIQLTVYYFKTELTDGMPKAPEGDELIAEVAWKTAEEIESLELMYPDERDVLIRYASTHFN</sequence>
<dbReference type="CDD" id="cd02883">
    <property type="entry name" value="NUDIX_Hydrolase"/>
    <property type="match status" value="1"/>
</dbReference>
<gene>
    <name evidence="4" type="ORF">B0X71_03300</name>
</gene>
<dbReference type="Proteomes" id="UP000188184">
    <property type="component" value="Chromosome"/>
</dbReference>
<dbReference type="GO" id="GO:0016787">
    <property type="term" value="F:hydrolase activity"/>
    <property type="evidence" value="ECO:0007669"/>
    <property type="project" value="UniProtKB-KW"/>
</dbReference>
<feature type="domain" description="Nudix hydrolase" evidence="3">
    <location>
        <begin position="1"/>
        <end position="133"/>
    </location>
</feature>
<dbReference type="InterPro" id="IPR000086">
    <property type="entry name" value="NUDIX_hydrolase_dom"/>
</dbReference>
<name>A0A1Q2KVK9_9BACL</name>
<evidence type="ECO:0000256" key="2">
    <source>
        <dbReference type="ARBA" id="ARBA00022801"/>
    </source>
</evidence>
<protein>
    <recommendedName>
        <fullName evidence="3">Nudix hydrolase domain-containing protein</fullName>
    </recommendedName>
</protein>
<dbReference type="KEGG" id="pmar:B0X71_03300"/>
<dbReference type="PROSITE" id="PS51462">
    <property type="entry name" value="NUDIX"/>
    <property type="match status" value="1"/>
</dbReference>
<evidence type="ECO:0000259" key="3">
    <source>
        <dbReference type="PROSITE" id="PS51462"/>
    </source>
</evidence>
<dbReference type="PANTHER" id="PTHR43046:SF14">
    <property type="entry name" value="MUTT_NUDIX FAMILY PROTEIN"/>
    <property type="match status" value="1"/>
</dbReference>
<dbReference type="PANTHER" id="PTHR43046">
    <property type="entry name" value="GDP-MANNOSE MANNOSYL HYDROLASE"/>
    <property type="match status" value="1"/>
</dbReference>
<evidence type="ECO:0000313" key="5">
    <source>
        <dbReference type="Proteomes" id="UP000188184"/>
    </source>
</evidence>
<dbReference type="Pfam" id="PF00293">
    <property type="entry name" value="NUDIX"/>
    <property type="match status" value="1"/>
</dbReference>
<organism evidence="4 5">
    <name type="scientific">Planococcus lenghuensis</name>
    <dbReference type="NCBI Taxonomy" id="2213202"/>
    <lineage>
        <taxon>Bacteria</taxon>
        <taxon>Bacillati</taxon>
        <taxon>Bacillota</taxon>
        <taxon>Bacilli</taxon>
        <taxon>Bacillales</taxon>
        <taxon>Caryophanaceae</taxon>
        <taxon>Planococcus</taxon>
    </lineage>
</organism>
<dbReference type="EMBL" id="CP019640">
    <property type="protein sequence ID" value="AQQ52231.1"/>
    <property type="molecule type" value="Genomic_DNA"/>
</dbReference>
<dbReference type="RefSeq" id="WP_077588106.1">
    <property type="nucleotide sequence ID" value="NZ_CP019640.1"/>
</dbReference>
<keyword evidence="5" id="KW-1185">Reference proteome</keyword>
<dbReference type="Gene3D" id="3.90.79.10">
    <property type="entry name" value="Nucleoside Triphosphate Pyrophosphohydrolase"/>
    <property type="match status" value="1"/>
</dbReference>
<keyword evidence="2" id="KW-0378">Hydrolase</keyword>
<evidence type="ECO:0000256" key="1">
    <source>
        <dbReference type="ARBA" id="ARBA00001946"/>
    </source>
</evidence>
<comment type="cofactor">
    <cofactor evidence="1">
        <name>Mg(2+)</name>
        <dbReference type="ChEBI" id="CHEBI:18420"/>
    </cofactor>
</comment>